<sequence length="96" mass="10822">MEGDSVPRNNVFLRHSFCLSQAITRAAGQLVNGAVSGKFRGHFVSNRSWKVASGKKRKAWEIPIALDRLPKQKQTFMQKLICQSALDESREKAIHI</sequence>
<keyword evidence="2" id="KW-1185">Reference proteome</keyword>
<reference evidence="1 2" key="1">
    <citation type="journal article" date="2021" name="Elife">
        <title>Chloroplast acquisition without the gene transfer in kleptoplastic sea slugs, Plakobranchus ocellatus.</title>
        <authorList>
            <person name="Maeda T."/>
            <person name="Takahashi S."/>
            <person name="Yoshida T."/>
            <person name="Shimamura S."/>
            <person name="Takaki Y."/>
            <person name="Nagai Y."/>
            <person name="Toyoda A."/>
            <person name="Suzuki Y."/>
            <person name="Arimoto A."/>
            <person name="Ishii H."/>
            <person name="Satoh N."/>
            <person name="Nishiyama T."/>
            <person name="Hasebe M."/>
            <person name="Maruyama T."/>
            <person name="Minagawa J."/>
            <person name="Obokata J."/>
            <person name="Shigenobu S."/>
        </authorList>
    </citation>
    <scope>NUCLEOTIDE SEQUENCE [LARGE SCALE GENOMIC DNA]</scope>
</reference>
<dbReference type="AlphaFoldDB" id="A0AAV4AYB5"/>
<evidence type="ECO:0000313" key="1">
    <source>
        <dbReference type="EMBL" id="GFO11912.1"/>
    </source>
</evidence>
<organism evidence="1 2">
    <name type="scientific">Plakobranchus ocellatus</name>
    <dbReference type="NCBI Taxonomy" id="259542"/>
    <lineage>
        <taxon>Eukaryota</taxon>
        <taxon>Metazoa</taxon>
        <taxon>Spiralia</taxon>
        <taxon>Lophotrochozoa</taxon>
        <taxon>Mollusca</taxon>
        <taxon>Gastropoda</taxon>
        <taxon>Heterobranchia</taxon>
        <taxon>Euthyneura</taxon>
        <taxon>Panpulmonata</taxon>
        <taxon>Sacoglossa</taxon>
        <taxon>Placobranchoidea</taxon>
        <taxon>Plakobranchidae</taxon>
        <taxon>Plakobranchus</taxon>
    </lineage>
</organism>
<dbReference type="EMBL" id="BLXT01004368">
    <property type="protein sequence ID" value="GFO11912.1"/>
    <property type="molecule type" value="Genomic_DNA"/>
</dbReference>
<gene>
    <name evidence="1" type="ORF">PoB_003841700</name>
</gene>
<dbReference type="Proteomes" id="UP000735302">
    <property type="component" value="Unassembled WGS sequence"/>
</dbReference>
<comment type="caution">
    <text evidence="1">The sequence shown here is derived from an EMBL/GenBank/DDBJ whole genome shotgun (WGS) entry which is preliminary data.</text>
</comment>
<proteinExistence type="predicted"/>
<accession>A0AAV4AYB5</accession>
<protein>
    <submittedName>
        <fullName evidence="1">Uncharacterized protein</fullName>
    </submittedName>
</protein>
<evidence type="ECO:0000313" key="2">
    <source>
        <dbReference type="Proteomes" id="UP000735302"/>
    </source>
</evidence>
<name>A0AAV4AYB5_9GAST</name>